<dbReference type="InterPro" id="IPR036388">
    <property type="entry name" value="WH-like_DNA-bd_sf"/>
</dbReference>
<dbReference type="EMBL" id="AP026973">
    <property type="protein sequence ID" value="BDT76319.1"/>
    <property type="molecule type" value="Genomic_DNA"/>
</dbReference>
<gene>
    <name evidence="1" type="ORF">PKF023_01220</name>
</gene>
<proteinExistence type="predicted"/>
<dbReference type="SUPFAM" id="SSF46785">
    <property type="entry name" value="Winged helix' DNA-binding domain"/>
    <property type="match status" value="1"/>
</dbReference>
<organism evidence="1">
    <name type="scientific">Polynucleobacter yangtzensis</name>
    <dbReference type="NCBI Taxonomy" id="1743159"/>
    <lineage>
        <taxon>Bacteria</taxon>
        <taxon>Pseudomonadati</taxon>
        <taxon>Pseudomonadota</taxon>
        <taxon>Betaproteobacteria</taxon>
        <taxon>Burkholderiales</taxon>
        <taxon>Burkholderiaceae</taxon>
        <taxon>Polynucleobacter</taxon>
    </lineage>
</organism>
<protein>
    <recommendedName>
        <fullName evidence="2">Winged helix DNA-binding domain-containing protein</fullName>
    </recommendedName>
</protein>
<dbReference type="InterPro" id="IPR036390">
    <property type="entry name" value="WH_DNA-bd_sf"/>
</dbReference>
<dbReference type="KEGG" id="pyt:PKF023_01220"/>
<name>A0A9C7CHB2_9BURK</name>
<dbReference type="Gene3D" id="1.10.10.10">
    <property type="entry name" value="Winged helix-like DNA-binding domain superfamily/Winged helix DNA-binding domain"/>
    <property type="match status" value="1"/>
</dbReference>
<dbReference type="Proteomes" id="UP001211097">
    <property type="component" value="Chromosome"/>
</dbReference>
<evidence type="ECO:0000313" key="1">
    <source>
        <dbReference type="EMBL" id="BDT76319.1"/>
    </source>
</evidence>
<evidence type="ECO:0008006" key="2">
    <source>
        <dbReference type="Google" id="ProtNLM"/>
    </source>
</evidence>
<dbReference type="AlphaFoldDB" id="A0A9C7CHB2"/>
<reference evidence="1" key="1">
    <citation type="submission" date="2022-11" db="EMBL/GenBank/DDBJ databases">
        <title>Complete Genome Sequences of three Polynucleobacter sp. Subcluster PnecC Strains KF022, KF023, and KF032 Isolated from a Shallow Eutrophic Lake in Japan.</title>
        <authorList>
            <person name="Ogata Y."/>
            <person name="Watanabe K."/>
            <person name="Takemine S."/>
            <person name="Shindo C."/>
            <person name="Kurokawa R."/>
            <person name="Suda W."/>
        </authorList>
    </citation>
    <scope>NUCLEOTIDE SEQUENCE</scope>
    <source>
        <strain evidence="1">KF023</strain>
    </source>
</reference>
<sequence length="79" mass="8979">MIAIHYLEGKPLLVSEAIYLNKLGSPATLHRRLSNLQKYGLIRYGDDPDGRKKYLELTPKSRDYFSTLSKCIIKAGKPI</sequence>
<accession>A0A9C7CHB2</accession>